<dbReference type="InterPro" id="IPR001670">
    <property type="entry name" value="ADH_Fe/GldA"/>
</dbReference>
<protein>
    <submittedName>
        <fullName evidence="7">Alcohol dehydrogenase</fullName>
    </submittedName>
</protein>
<gene>
    <name evidence="7" type="ORF">C5Y93_05335</name>
</gene>
<feature type="domain" description="Alcohol dehydrogenase iron-type/glycerol dehydrogenase GldA" evidence="5">
    <location>
        <begin position="10"/>
        <end position="177"/>
    </location>
</feature>
<evidence type="ECO:0000256" key="1">
    <source>
        <dbReference type="ARBA" id="ARBA00001962"/>
    </source>
</evidence>
<evidence type="ECO:0000256" key="3">
    <source>
        <dbReference type="ARBA" id="ARBA00023002"/>
    </source>
</evidence>
<reference evidence="7 8" key="1">
    <citation type="submission" date="2018-02" db="EMBL/GenBank/DDBJ databases">
        <title>Comparative genomes isolates from brazilian mangrove.</title>
        <authorList>
            <person name="Araujo J.E."/>
            <person name="Taketani R.G."/>
            <person name="Silva M.C.P."/>
            <person name="Loureco M.V."/>
            <person name="Andreote F.D."/>
        </authorList>
    </citation>
    <scope>NUCLEOTIDE SEQUENCE [LARGE SCALE GENOMIC DNA]</scope>
    <source>
        <strain evidence="7 8">Nap-Phe MGV</strain>
    </source>
</reference>
<comment type="caution">
    <text evidence="7">The sequence shown here is derived from an EMBL/GenBank/DDBJ whole genome shotgun (WGS) entry which is preliminary data.</text>
</comment>
<dbReference type="RefSeq" id="WP_105334354.1">
    <property type="nucleotide sequence ID" value="NZ_PUHZ01000005.1"/>
</dbReference>
<dbReference type="Gene3D" id="1.20.1090.10">
    <property type="entry name" value="Dehydroquinate synthase-like - alpha domain"/>
    <property type="match status" value="1"/>
</dbReference>
<dbReference type="AlphaFoldDB" id="A0A2S8GSQ8"/>
<sequence>MIPFDFQPRTRIVFGPGVVERLGELAVELGVKRALLVSDPGVIQAGHTQKGIDALTTAGVESVLFDGVQENPTTANVDAGVAVAKAADVQLIVGLGGGSAMDCAKGINFLLTNGGQMADYWGVGKAHAEMLPMIAVPTTAGTGSETQSFALISDADTHVKMACGDPKASCKVALLDPALTVTQPQRVTALTGIDAIAHALETFVTRRRNSCSLAFSRGAWRMLASNFATVLKDPTNLEARGGMQLGACFAGLAIENSMLGAAHALANPLTSTYGIVHGQAVAVMLPHVIRYNAEIVGDWYRELLQVDVPIAGFPSGDNPAALADFVTQLVAEADLATDLTALGVDPASTTQLGVDAAKQWTGTFNPREVDAAALKSLYDAAL</sequence>
<feature type="domain" description="Fe-containing alcohol dehydrogenase-like C-terminal" evidence="6">
    <location>
        <begin position="188"/>
        <end position="381"/>
    </location>
</feature>
<dbReference type="PANTHER" id="PTHR11496:SF102">
    <property type="entry name" value="ALCOHOL DEHYDROGENASE 4"/>
    <property type="match status" value="1"/>
</dbReference>
<evidence type="ECO:0000256" key="4">
    <source>
        <dbReference type="ARBA" id="ARBA00023027"/>
    </source>
</evidence>
<dbReference type="Gene3D" id="3.40.50.1970">
    <property type="match status" value="1"/>
</dbReference>
<dbReference type="Pfam" id="PF00465">
    <property type="entry name" value="Fe-ADH"/>
    <property type="match status" value="1"/>
</dbReference>
<dbReference type="GO" id="GO:0004022">
    <property type="term" value="F:alcohol dehydrogenase (NAD+) activity"/>
    <property type="evidence" value="ECO:0007669"/>
    <property type="project" value="TreeGrafter"/>
</dbReference>
<dbReference type="CDD" id="cd08551">
    <property type="entry name" value="Fe-ADH"/>
    <property type="match status" value="1"/>
</dbReference>
<dbReference type="InterPro" id="IPR056798">
    <property type="entry name" value="ADH_Fe_C"/>
</dbReference>
<comment type="similarity">
    <text evidence="2">Belongs to the iron-containing alcohol dehydrogenase family.</text>
</comment>
<dbReference type="Pfam" id="PF25137">
    <property type="entry name" value="ADH_Fe_C"/>
    <property type="match status" value="1"/>
</dbReference>
<dbReference type="PANTHER" id="PTHR11496">
    <property type="entry name" value="ALCOHOL DEHYDROGENASE"/>
    <property type="match status" value="1"/>
</dbReference>
<organism evidence="7 8">
    <name type="scientific">Blastopirellula marina</name>
    <dbReference type="NCBI Taxonomy" id="124"/>
    <lineage>
        <taxon>Bacteria</taxon>
        <taxon>Pseudomonadati</taxon>
        <taxon>Planctomycetota</taxon>
        <taxon>Planctomycetia</taxon>
        <taxon>Pirellulales</taxon>
        <taxon>Pirellulaceae</taxon>
        <taxon>Blastopirellula</taxon>
    </lineage>
</organism>
<evidence type="ECO:0000259" key="6">
    <source>
        <dbReference type="Pfam" id="PF25137"/>
    </source>
</evidence>
<accession>A0A2S8GSQ8</accession>
<dbReference type="OrthoDB" id="9804734at2"/>
<dbReference type="SUPFAM" id="SSF56796">
    <property type="entry name" value="Dehydroquinate synthase-like"/>
    <property type="match status" value="1"/>
</dbReference>
<name>A0A2S8GSQ8_9BACT</name>
<dbReference type="GO" id="GO:0046872">
    <property type="term" value="F:metal ion binding"/>
    <property type="evidence" value="ECO:0007669"/>
    <property type="project" value="InterPro"/>
</dbReference>
<proteinExistence type="inferred from homology"/>
<dbReference type="EMBL" id="PUHZ01000005">
    <property type="protein sequence ID" value="PQO47466.1"/>
    <property type="molecule type" value="Genomic_DNA"/>
</dbReference>
<evidence type="ECO:0000313" key="7">
    <source>
        <dbReference type="EMBL" id="PQO47466.1"/>
    </source>
</evidence>
<evidence type="ECO:0000259" key="5">
    <source>
        <dbReference type="Pfam" id="PF00465"/>
    </source>
</evidence>
<dbReference type="PROSITE" id="PS00913">
    <property type="entry name" value="ADH_IRON_1"/>
    <property type="match status" value="1"/>
</dbReference>
<comment type="cofactor">
    <cofactor evidence="1">
        <name>Fe cation</name>
        <dbReference type="ChEBI" id="CHEBI:24875"/>
    </cofactor>
</comment>
<dbReference type="FunFam" id="3.40.50.1970:FF:000003">
    <property type="entry name" value="Alcohol dehydrogenase, iron-containing"/>
    <property type="match status" value="1"/>
</dbReference>
<dbReference type="InterPro" id="IPR018211">
    <property type="entry name" value="ADH_Fe_CS"/>
</dbReference>
<keyword evidence="3" id="KW-0560">Oxidoreductase</keyword>
<evidence type="ECO:0000313" key="8">
    <source>
        <dbReference type="Proteomes" id="UP000237819"/>
    </source>
</evidence>
<keyword evidence="4" id="KW-0520">NAD</keyword>
<dbReference type="Proteomes" id="UP000237819">
    <property type="component" value="Unassembled WGS sequence"/>
</dbReference>
<evidence type="ECO:0000256" key="2">
    <source>
        <dbReference type="ARBA" id="ARBA00007358"/>
    </source>
</evidence>
<dbReference type="InterPro" id="IPR039697">
    <property type="entry name" value="Alcohol_dehydrogenase_Fe"/>
</dbReference>